<dbReference type="Proteomes" id="UP000824782">
    <property type="component" value="Unassembled WGS sequence"/>
</dbReference>
<comment type="caution">
    <text evidence="1">The sequence shown here is derived from an EMBL/GenBank/DDBJ whole genome shotgun (WGS) entry which is preliminary data.</text>
</comment>
<dbReference type="EMBL" id="WNYA01000004">
    <property type="protein sequence ID" value="KAG8576195.1"/>
    <property type="molecule type" value="Genomic_DNA"/>
</dbReference>
<evidence type="ECO:0000313" key="2">
    <source>
        <dbReference type="Proteomes" id="UP000824782"/>
    </source>
</evidence>
<proteinExistence type="predicted"/>
<sequence>MQQMDIYQISPFLSPYAHNHIFTYVLDVFLWHLTSSCNTMDMDIFSTSLCLSQVLPRKNSVYILLLVA</sequence>
<protein>
    <submittedName>
        <fullName evidence="1">Uncharacterized protein</fullName>
    </submittedName>
</protein>
<organism evidence="1 2">
    <name type="scientific">Engystomops pustulosus</name>
    <name type="common">Tungara frog</name>
    <name type="synonym">Physalaemus pustulosus</name>
    <dbReference type="NCBI Taxonomy" id="76066"/>
    <lineage>
        <taxon>Eukaryota</taxon>
        <taxon>Metazoa</taxon>
        <taxon>Chordata</taxon>
        <taxon>Craniata</taxon>
        <taxon>Vertebrata</taxon>
        <taxon>Euteleostomi</taxon>
        <taxon>Amphibia</taxon>
        <taxon>Batrachia</taxon>
        <taxon>Anura</taxon>
        <taxon>Neobatrachia</taxon>
        <taxon>Hyloidea</taxon>
        <taxon>Leptodactylidae</taxon>
        <taxon>Leiuperinae</taxon>
        <taxon>Engystomops</taxon>
    </lineage>
</organism>
<keyword evidence="2" id="KW-1185">Reference proteome</keyword>
<evidence type="ECO:0000313" key="1">
    <source>
        <dbReference type="EMBL" id="KAG8576195.1"/>
    </source>
</evidence>
<reference evidence="1" key="1">
    <citation type="thesis" date="2020" institute="ProQuest LLC" country="789 East Eisenhower Parkway, Ann Arbor, MI, USA">
        <title>Comparative Genomics and Chromosome Evolution.</title>
        <authorList>
            <person name="Mudd A.B."/>
        </authorList>
    </citation>
    <scope>NUCLEOTIDE SEQUENCE</scope>
    <source>
        <strain evidence="1">237g6f4</strain>
        <tissue evidence="1">Blood</tissue>
    </source>
</reference>
<dbReference type="AlphaFoldDB" id="A0AAV7BUW2"/>
<gene>
    <name evidence="1" type="ORF">GDO81_009795</name>
</gene>
<name>A0AAV7BUW2_ENGPU</name>
<accession>A0AAV7BUW2</accession>